<dbReference type="Gene3D" id="3.30.40.10">
    <property type="entry name" value="Zinc/RING finger domain, C3HC4 (zinc finger)"/>
    <property type="match status" value="1"/>
</dbReference>
<feature type="domain" description="RING-type" evidence="11">
    <location>
        <begin position="380"/>
        <end position="423"/>
    </location>
</feature>
<dbReference type="SUPFAM" id="SSF57850">
    <property type="entry name" value="RING/U-box"/>
    <property type="match status" value="1"/>
</dbReference>
<accession>A0A1L0BXA0</accession>
<evidence type="ECO:0000256" key="7">
    <source>
        <dbReference type="ARBA" id="ARBA00023136"/>
    </source>
</evidence>
<keyword evidence="2 10" id="KW-0812">Transmembrane</keyword>
<keyword evidence="5" id="KW-0862">Zinc</keyword>
<evidence type="ECO:0000256" key="4">
    <source>
        <dbReference type="ARBA" id="ARBA00022771"/>
    </source>
</evidence>
<dbReference type="Gene3D" id="3.50.30.30">
    <property type="match status" value="1"/>
</dbReference>
<evidence type="ECO:0000256" key="10">
    <source>
        <dbReference type="SAM" id="Phobius"/>
    </source>
</evidence>
<keyword evidence="13" id="KW-1185">Reference proteome</keyword>
<evidence type="ECO:0000256" key="3">
    <source>
        <dbReference type="ARBA" id="ARBA00022723"/>
    </source>
</evidence>
<dbReference type="Proteomes" id="UP000182334">
    <property type="component" value="Chromosome V"/>
</dbReference>
<dbReference type="SMART" id="SM00184">
    <property type="entry name" value="RING"/>
    <property type="match status" value="1"/>
</dbReference>
<feature type="compositionally biased region" description="Gly residues" evidence="9">
    <location>
        <begin position="566"/>
        <end position="575"/>
    </location>
</feature>
<evidence type="ECO:0000256" key="1">
    <source>
        <dbReference type="ARBA" id="ARBA00004370"/>
    </source>
</evidence>
<dbReference type="EMBL" id="LT635760">
    <property type="protein sequence ID" value="SGZ55959.1"/>
    <property type="molecule type" value="Genomic_DNA"/>
</dbReference>
<feature type="region of interest" description="Disordered" evidence="9">
    <location>
        <begin position="469"/>
        <end position="491"/>
    </location>
</feature>
<dbReference type="PROSITE" id="PS50089">
    <property type="entry name" value="ZF_RING_2"/>
    <property type="match status" value="1"/>
</dbReference>
<dbReference type="AlphaFoldDB" id="A0A1L0BXA0"/>
<comment type="subcellular location">
    <subcellularLocation>
        <location evidence="1">Membrane</location>
    </subcellularLocation>
</comment>
<dbReference type="GO" id="GO:0016567">
    <property type="term" value="P:protein ubiquitination"/>
    <property type="evidence" value="ECO:0007669"/>
    <property type="project" value="TreeGrafter"/>
</dbReference>
<evidence type="ECO:0000256" key="2">
    <source>
        <dbReference type="ARBA" id="ARBA00022692"/>
    </source>
</evidence>
<feature type="compositionally biased region" description="Polar residues" evidence="9">
    <location>
        <begin position="599"/>
        <end position="648"/>
    </location>
</feature>
<dbReference type="PANTHER" id="PTHR45969">
    <property type="entry name" value="RING ZINC FINGER PROTEIN-RELATED"/>
    <property type="match status" value="1"/>
</dbReference>
<keyword evidence="3" id="KW-0479">Metal-binding</keyword>
<dbReference type="GO" id="GO:0008270">
    <property type="term" value="F:zinc ion binding"/>
    <property type="evidence" value="ECO:0007669"/>
    <property type="project" value="UniProtKB-KW"/>
</dbReference>
<reference evidence="12 13" key="1">
    <citation type="submission" date="2016-10" db="EMBL/GenBank/DDBJ databases">
        <authorList>
            <person name="de Groot N.N."/>
        </authorList>
    </citation>
    <scope>NUCLEOTIDE SEQUENCE [LARGE SCALE GENOMIC DNA]</scope>
    <source>
        <strain evidence="12 13">CBS 141442</strain>
    </source>
</reference>
<feature type="transmembrane region" description="Helical" evidence="10">
    <location>
        <begin position="247"/>
        <end position="269"/>
    </location>
</feature>
<dbReference type="Pfam" id="PF13639">
    <property type="entry name" value="zf-RING_2"/>
    <property type="match status" value="1"/>
</dbReference>
<sequence>MRRQANLAICFGIFTTLLLGIQILKAWQLEFEDAVFLTKNSIKQLQTQYLCKSRRIGCVPEEDTEDNDGTSNVMLKLARHLVAGMDLDLDFPFSNVMNSVFPIDLVVSFNISNTTQEFIARYASFSPVLNGKLTSKYAVIDGHGCSPINSTSHPQYKDKILIVLRGKCTFVKKVTNLVDSDLRPRAVVVANNEPYRNLITMYSSTFNEDGSLTVPILFISNEDYKRLKGLELANLLLTIETASIDNWINLMLLMALSPPLLIVFFYLLLRGIQMCHRRRISTMNQRLVRKMAVFIYNYNHLVPAPKFYEYLTATGQTGDIPLVVSSTEDLQAGTDDTESSAEIAQPQAASSYVINGTDLYSLTNLNLLFAHRDYYPTLKCSICLDRFAPLRSRVLVLECKHIYHESCLLNWLINFRRSCPLCNEPLKLLESLPLLSTETSNYDSFRVDLERGHTSHPWPHRNLAWSQSSHEESSSQYHDAQARDLGTSARTSTVAVRSLQLDSQSSNHKSIGAATLLAHSGESPRPPYGEGDTTESSDGFGVGVGPGAGPGYGIQTGEDYDLQSGMTGGISGAGPGSNALRPSSRMHHSGGLSIDSDASFVTTRTHPYSETSSTHYLTPRQSVDSGMEDTTLSTSSDGTIRNASPNHT</sequence>
<keyword evidence="6 10" id="KW-1133">Transmembrane helix</keyword>
<dbReference type="Pfam" id="PF02225">
    <property type="entry name" value="PA"/>
    <property type="match status" value="1"/>
</dbReference>
<name>A0A1L0BXA0_9ASCO</name>
<feature type="compositionally biased region" description="Gly residues" evidence="9">
    <location>
        <begin position="540"/>
        <end position="554"/>
    </location>
</feature>
<dbReference type="InterPro" id="IPR001841">
    <property type="entry name" value="Znf_RING"/>
</dbReference>
<organism evidence="12 13">
    <name type="scientific">Sungouiella intermedia</name>
    <dbReference type="NCBI Taxonomy" id="45354"/>
    <lineage>
        <taxon>Eukaryota</taxon>
        <taxon>Fungi</taxon>
        <taxon>Dikarya</taxon>
        <taxon>Ascomycota</taxon>
        <taxon>Saccharomycotina</taxon>
        <taxon>Pichiomycetes</taxon>
        <taxon>Metschnikowiaceae</taxon>
        <taxon>Sungouiella</taxon>
    </lineage>
</organism>
<gene>
    <name evidence="12" type="ORF">SAMEA4029010_CIC11G00000002370</name>
</gene>
<dbReference type="PANTHER" id="PTHR45969:SF69">
    <property type="entry name" value="FINGER DOMAIN PROTEIN, PUTATIVE (AFU_ORTHOLOGUE AFUA_3G12190)-RELATED"/>
    <property type="match status" value="1"/>
</dbReference>
<evidence type="ECO:0000313" key="12">
    <source>
        <dbReference type="EMBL" id="SGZ55959.1"/>
    </source>
</evidence>
<proteinExistence type="predicted"/>
<feature type="region of interest" description="Disordered" evidence="9">
    <location>
        <begin position="519"/>
        <end position="648"/>
    </location>
</feature>
<keyword evidence="4 8" id="KW-0863">Zinc-finger</keyword>
<dbReference type="InterPro" id="IPR013083">
    <property type="entry name" value="Znf_RING/FYVE/PHD"/>
</dbReference>
<dbReference type="OrthoDB" id="8062037at2759"/>
<dbReference type="GO" id="GO:0016020">
    <property type="term" value="C:membrane"/>
    <property type="evidence" value="ECO:0007669"/>
    <property type="project" value="UniProtKB-SubCell"/>
</dbReference>
<dbReference type="GO" id="GO:0061630">
    <property type="term" value="F:ubiquitin protein ligase activity"/>
    <property type="evidence" value="ECO:0007669"/>
    <property type="project" value="TreeGrafter"/>
</dbReference>
<dbReference type="InterPro" id="IPR003137">
    <property type="entry name" value="PA_domain"/>
</dbReference>
<keyword evidence="7 10" id="KW-0472">Membrane</keyword>
<evidence type="ECO:0000259" key="11">
    <source>
        <dbReference type="PROSITE" id="PS50089"/>
    </source>
</evidence>
<evidence type="ECO:0000313" key="13">
    <source>
        <dbReference type="Proteomes" id="UP000182334"/>
    </source>
</evidence>
<protein>
    <submittedName>
        <fullName evidence="12">CIC11C00000002370</fullName>
    </submittedName>
</protein>
<evidence type="ECO:0000256" key="6">
    <source>
        <dbReference type="ARBA" id="ARBA00022989"/>
    </source>
</evidence>
<evidence type="ECO:0000256" key="5">
    <source>
        <dbReference type="ARBA" id="ARBA00022833"/>
    </source>
</evidence>
<dbReference type="STRING" id="45354.A0A1L0BXA0"/>
<evidence type="ECO:0000256" key="9">
    <source>
        <dbReference type="SAM" id="MobiDB-lite"/>
    </source>
</evidence>
<evidence type="ECO:0000256" key="8">
    <source>
        <dbReference type="PROSITE-ProRule" id="PRU00175"/>
    </source>
</evidence>